<dbReference type="InParanoid" id="A0A517SGV0"/>
<evidence type="ECO:0000256" key="2">
    <source>
        <dbReference type="ARBA" id="ARBA00004236"/>
    </source>
</evidence>
<protein>
    <submittedName>
        <fullName evidence="15">Stage V sporulation protein D</fullName>
    </submittedName>
</protein>
<evidence type="ECO:0000256" key="12">
    <source>
        <dbReference type="SAM" id="Phobius"/>
    </source>
</evidence>
<evidence type="ECO:0000256" key="9">
    <source>
        <dbReference type="ARBA" id="ARBA00023136"/>
    </source>
</evidence>
<gene>
    <name evidence="15" type="primary">spoVD</name>
    <name evidence="15" type="ORF">Pan44_33960</name>
</gene>
<dbReference type="GO" id="GO:0071972">
    <property type="term" value="F:peptidoglycan L,D-transpeptidase activity"/>
    <property type="evidence" value="ECO:0007669"/>
    <property type="project" value="TreeGrafter"/>
</dbReference>
<dbReference type="Pfam" id="PF03717">
    <property type="entry name" value="PBP_dimer"/>
    <property type="match status" value="1"/>
</dbReference>
<feature type="domain" description="Penicillin-binding protein transpeptidase" evidence="13">
    <location>
        <begin position="383"/>
        <end position="711"/>
    </location>
</feature>
<keyword evidence="7" id="KW-0573">Peptidoglycan synthesis</keyword>
<dbReference type="RefSeq" id="WP_145031116.1">
    <property type="nucleotide sequence ID" value="NZ_CP036271.1"/>
</dbReference>
<keyword evidence="9 12" id="KW-0472">Membrane</keyword>
<feature type="region of interest" description="Disordered" evidence="11">
    <location>
        <begin position="527"/>
        <end position="554"/>
    </location>
</feature>
<evidence type="ECO:0000256" key="7">
    <source>
        <dbReference type="ARBA" id="ARBA00022984"/>
    </source>
</evidence>
<dbReference type="GO" id="GO:0008658">
    <property type="term" value="F:penicillin binding"/>
    <property type="evidence" value="ECO:0007669"/>
    <property type="project" value="InterPro"/>
</dbReference>
<dbReference type="OrthoDB" id="9804124at2"/>
<dbReference type="GO" id="GO:0071555">
    <property type="term" value="P:cell wall organization"/>
    <property type="evidence" value="ECO:0007669"/>
    <property type="project" value="UniProtKB-KW"/>
</dbReference>
<feature type="region of interest" description="Disordered" evidence="11">
    <location>
        <begin position="173"/>
        <end position="193"/>
    </location>
</feature>
<keyword evidence="3" id="KW-1003">Cell membrane</keyword>
<dbReference type="SUPFAM" id="SSF56601">
    <property type="entry name" value="beta-lactamase/transpeptidase-like"/>
    <property type="match status" value="1"/>
</dbReference>
<feature type="compositionally biased region" description="Basic and acidic residues" evidence="11">
    <location>
        <begin position="541"/>
        <end position="553"/>
    </location>
</feature>
<evidence type="ECO:0000256" key="3">
    <source>
        <dbReference type="ARBA" id="ARBA00022475"/>
    </source>
</evidence>
<keyword evidence="4" id="KW-0121">Carboxypeptidase</keyword>
<dbReference type="InterPro" id="IPR001460">
    <property type="entry name" value="PCN-bd_Tpept"/>
</dbReference>
<dbReference type="AlphaFoldDB" id="A0A517SGV0"/>
<keyword evidence="6" id="KW-0133">Cell shape</keyword>
<dbReference type="Gene3D" id="3.40.710.10">
    <property type="entry name" value="DD-peptidase/beta-lactamase superfamily"/>
    <property type="match status" value="1"/>
</dbReference>
<dbReference type="InterPro" id="IPR012338">
    <property type="entry name" value="Beta-lactam/transpept-like"/>
</dbReference>
<feature type="transmembrane region" description="Helical" evidence="12">
    <location>
        <begin position="26"/>
        <end position="43"/>
    </location>
</feature>
<evidence type="ECO:0000259" key="13">
    <source>
        <dbReference type="Pfam" id="PF00905"/>
    </source>
</evidence>
<evidence type="ECO:0000259" key="14">
    <source>
        <dbReference type="Pfam" id="PF03717"/>
    </source>
</evidence>
<name>A0A517SGV0_9PLAN</name>
<dbReference type="InterPro" id="IPR050515">
    <property type="entry name" value="Beta-lactam/transpept"/>
</dbReference>
<dbReference type="GO" id="GO:0009252">
    <property type="term" value="P:peptidoglycan biosynthetic process"/>
    <property type="evidence" value="ECO:0007669"/>
    <property type="project" value="UniProtKB-KW"/>
</dbReference>
<keyword evidence="10" id="KW-0961">Cell wall biogenesis/degradation</keyword>
<evidence type="ECO:0000256" key="4">
    <source>
        <dbReference type="ARBA" id="ARBA00022645"/>
    </source>
</evidence>
<keyword evidence="8 12" id="KW-1133">Transmembrane helix</keyword>
<evidence type="ECO:0000313" key="15">
    <source>
        <dbReference type="EMBL" id="QDT55353.1"/>
    </source>
</evidence>
<keyword evidence="16" id="KW-1185">Reference proteome</keyword>
<dbReference type="Proteomes" id="UP000315700">
    <property type="component" value="Chromosome"/>
</dbReference>
<accession>A0A517SGV0</accession>
<feature type="domain" description="Penicillin-binding protein dimerisation" evidence="14">
    <location>
        <begin position="67"/>
        <end position="321"/>
    </location>
</feature>
<dbReference type="SUPFAM" id="SSF56519">
    <property type="entry name" value="Penicillin binding protein dimerisation domain"/>
    <property type="match status" value="1"/>
</dbReference>
<keyword evidence="4" id="KW-0645">Protease</keyword>
<evidence type="ECO:0000256" key="6">
    <source>
        <dbReference type="ARBA" id="ARBA00022960"/>
    </source>
</evidence>
<dbReference type="Gene3D" id="3.90.1310.10">
    <property type="entry name" value="Penicillin-binding protein 2a (Domain 2)"/>
    <property type="match status" value="1"/>
</dbReference>
<dbReference type="GO" id="GO:0008360">
    <property type="term" value="P:regulation of cell shape"/>
    <property type="evidence" value="ECO:0007669"/>
    <property type="project" value="UniProtKB-KW"/>
</dbReference>
<evidence type="ECO:0000313" key="16">
    <source>
        <dbReference type="Proteomes" id="UP000315700"/>
    </source>
</evidence>
<evidence type="ECO:0000256" key="11">
    <source>
        <dbReference type="SAM" id="MobiDB-lite"/>
    </source>
</evidence>
<dbReference type="EMBL" id="CP036271">
    <property type="protein sequence ID" value="QDT55353.1"/>
    <property type="molecule type" value="Genomic_DNA"/>
</dbReference>
<dbReference type="PANTHER" id="PTHR30627">
    <property type="entry name" value="PEPTIDOGLYCAN D,D-TRANSPEPTIDASE"/>
    <property type="match status" value="1"/>
</dbReference>
<evidence type="ECO:0000256" key="5">
    <source>
        <dbReference type="ARBA" id="ARBA00022692"/>
    </source>
</evidence>
<dbReference type="GO" id="GO:0005886">
    <property type="term" value="C:plasma membrane"/>
    <property type="evidence" value="ECO:0007669"/>
    <property type="project" value="UniProtKB-SubCell"/>
</dbReference>
<organism evidence="15 16">
    <name type="scientific">Caulifigura coniformis</name>
    <dbReference type="NCBI Taxonomy" id="2527983"/>
    <lineage>
        <taxon>Bacteria</taxon>
        <taxon>Pseudomonadati</taxon>
        <taxon>Planctomycetota</taxon>
        <taxon>Planctomycetia</taxon>
        <taxon>Planctomycetales</taxon>
        <taxon>Planctomycetaceae</taxon>
        <taxon>Caulifigura</taxon>
    </lineage>
</organism>
<dbReference type="PANTHER" id="PTHR30627:SF2">
    <property type="entry name" value="PEPTIDOGLYCAN D,D-TRANSPEPTIDASE MRDA"/>
    <property type="match status" value="1"/>
</dbReference>
<keyword evidence="5 12" id="KW-0812">Transmembrane</keyword>
<sequence>MSHRPALHWKLQAPVRGNAPASRIRLLALGFGVMLVVVVGRVAHLQGVVADRFVVQWDETSTVLEPIPASHGRIVSSDGVVLAFDRTRFDLSVHYRWLEEPPSARWLSQQARQRLAPRDRRDREKLKQAEVEVLAAREQLWSALAHLTSTSPETLQARRGEIQQRVARMVQSVENRRQAASGDEVAASEPSASEPLSVDRVWKTIVAELTTPPQREKQDPLVLREELQVHPILSDLPLATAAAIESAPTTFPPGVVTIQRRHERIYPGKDLASHVIGVRRSYRPGEHALAKGGEGGVEQAYDAVLRGQDGVRRVVYNRRRDVIDSAVVRPPVEGRDVTLSIVANVQRTAESILEAALASPRKAEAAPSDSSAGEPSATLPRGGTIVAVDVATGDLVAAACAPRFDLNLFNEFDAERWNALVSDPRRPFYPRITAMTAPPGSVFKVLTAVAALEEEIIQPESQIHCRGYLNRPDQLRCMIFRNHGLNHGDVNVSDALCQSCNVFFFEAARKMGDAPLRRWSERFGFGAPTGADLPGEQGGRLPKEPTGGRRTRDTGSTLQLAIGQSSLLVSPLQVARMMAAIANGGILVSPRFAHVAPLEKAASGIQLASFESFETPPASSKLDLSPRTIAVVRESLERVVEDPLGTGRAAAVAGVRVAGKTGTAETGGGQPDHAWFAGYAPADRPRIAFVVMLEHAGSGGNTAGPVARQFVEGLVANGLIRAEDRTRD</sequence>
<evidence type="ECO:0000256" key="8">
    <source>
        <dbReference type="ARBA" id="ARBA00022989"/>
    </source>
</evidence>
<evidence type="ECO:0000256" key="10">
    <source>
        <dbReference type="ARBA" id="ARBA00023316"/>
    </source>
</evidence>
<comment type="subcellular location">
    <subcellularLocation>
        <location evidence="2">Cell membrane</location>
    </subcellularLocation>
    <subcellularLocation>
        <location evidence="1">Membrane</location>
        <topology evidence="1">Single-pass membrane protein</topology>
    </subcellularLocation>
</comment>
<dbReference type="KEGG" id="ccos:Pan44_33960"/>
<evidence type="ECO:0000256" key="1">
    <source>
        <dbReference type="ARBA" id="ARBA00004167"/>
    </source>
</evidence>
<dbReference type="InterPro" id="IPR036138">
    <property type="entry name" value="PBP_dimer_sf"/>
</dbReference>
<keyword evidence="4" id="KW-0378">Hydrolase</keyword>
<dbReference type="FunCoup" id="A0A517SGV0">
    <property type="interactions" value="291"/>
</dbReference>
<reference evidence="15 16" key="1">
    <citation type="submission" date="2019-02" db="EMBL/GenBank/DDBJ databases">
        <title>Deep-cultivation of Planctomycetes and their phenomic and genomic characterization uncovers novel biology.</title>
        <authorList>
            <person name="Wiegand S."/>
            <person name="Jogler M."/>
            <person name="Boedeker C."/>
            <person name="Pinto D."/>
            <person name="Vollmers J."/>
            <person name="Rivas-Marin E."/>
            <person name="Kohn T."/>
            <person name="Peeters S.H."/>
            <person name="Heuer A."/>
            <person name="Rast P."/>
            <person name="Oberbeckmann S."/>
            <person name="Bunk B."/>
            <person name="Jeske O."/>
            <person name="Meyerdierks A."/>
            <person name="Storesund J.E."/>
            <person name="Kallscheuer N."/>
            <person name="Luecker S."/>
            <person name="Lage O.M."/>
            <person name="Pohl T."/>
            <person name="Merkel B.J."/>
            <person name="Hornburger P."/>
            <person name="Mueller R.-W."/>
            <person name="Bruemmer F."/>
            <person name="Labrenz M."/>
            <person name="Spormann A.M."/>
            <person name="Op den Camp H."/>
            <person name="Overmann J."/>
            <person name="Amann R."/>
            <person name="Jetten M.S.M."/>
            <person name="Mascher T."/>
            <person name="Medema M.H."/>
            <person name="Devos D.P."/>
            <person name="Kaster A.-K."/>
            <person name="Ovreas L."/>
            <person name="Rohde M."/>
            <person name="Galperin M.Y."/>
            <person name="Jogler C."/>
        </authorList>
    </citation>
    <scope>NUCLEOTIDE SEQUENCE [LARGE SCALE GENOMIC DNA]</scope>
    <source>
        <strain evidence="15 16">Pan44</strain>
    </source>
</reference>
<proteinExistence type="predicted"/>
<dbReference type="InterPro" id="IPR005311">
    <property type="entry name" value="PBP_dimer"/>
</dbReference>
<dbReference type="Pfam" id="PF00905">
    <property type="entry name" value="Transpeptidase"/>
    <property type="match status" value="1"/>
</dbReference>